<evidence type="ECO:0000256" key="6">
    <source>
        <dbReference type="ARBA" id="ARBA00022917"/>
    </source>
</evidence>
<evidence type="ECO:0000256" key="7">
    <source>
        <dbReference type="HAMAP-Rule" id="MF_00093"/>
    </source>
</evidence>
<feature type="modified residue" description="N5-methylglutamine" evidence="7">
    <location>
        <position position="232"/>
    </location>
</feature>
<name>A0A2J6X7D6_9BACT</name>
<dbReference type="NCBIfam" id="TIGR00019">
    <property type="entry name" value="prfA"/>
    <property type="match status" value="1"/>
</dbReference>
<dbReference type="NCBIfam" id="NF001859">
    <property type="entry name" value="PRK00591.1"/>
    <property type="match status" value="1"/>
</dbReference>
<dbReference type="InterPro" id="IPR000352">
    <property type="entry name" value="Pep_chain_release_fac_I"/>
</dbReference>
<comment type="similarity">
    <text evidence="3 7">Belongs to the prokaryotic/mitochondrial release factor family.</text>
</comment>
<evidence type="ECO:0000313" key="11">
    <source>
        <dbReference type="Proteomes" id="UP000236910"/>
    </source>
</evidence>
<comment type="caution">
    <text evidence="10">The sequence shown here is derived from an EMBL/GenBank/DDBJ whole genome shotgun (WGS) entry which is preliminary data.</text>
</comment>
<dbReference type="EMBL" id="PNIX01000161">
    <property type="protein sequence ID" value="PMP82897.1"/>
    <property type="molecule type" value="Genomic_DNA"/>
</dbReference>
<dbReference type="InterPro" id="IPR005139">
    <property type="entry name" value="PCRF"/>
</dbReference>
<gene>
    <name evidence="7" type="primary">prfA</name>
    <name evidence="10" type="ORF">C0175_02775</name>
</gene>
<evidence type="ECO:0000313" key="10">
    <source>
        <dbReference type="EMBL" id="PMP82897.1"/>
    </source>
</evidence>
<evidence type="ECO:0000256" key="3">
    <source>
        <dbReference type="ARBA" id="ARBA00010835"/>
    </source>
</evidence>
<dbReference type="AlphaFoldDB" id="A0A2J6X7D6"/>
<evidence type="ECO:0000259" key="9">
    <source>
        <dbReference type="SMART" id="SM00937"/>
    </source>
</evidence>
<dbReference type="SMART" id="SM00937">
    <property type="entry name" value="PCRF"/>
    <property type="match status" value="1"/>
</dbReference>
<sequence>MIDRLEKTVERYNELSRLLSDSSVISNPDLFKRYSIEYKELEPIVNLYLNYKRVESEIKDVLDLLNTGDPELQELSEAELEHLEQEKERILKELKILLIPKDPYEGKNIIMEIRAGVGGEEAALFAKDLYKMYLGYADKMGFKVEVLDSHETDLGGFKEIIFSISGKDVYKHLKYESGVHRVQRVPETEASGRIHTSTATVAVLPEAEEVDVQINPDDLRIDVFHASGHGGQNVQKVATAIRIIHKPTGIMVTCQDERSQLQNKIKAMRILRARLLDLYEQEKEQEIISARRAQIGRGNRNERIRTYNFPQGRVTDHRINLSLYNLPEIMEGNLDELINALMENERAQLLEEYFGKS</sequence>
<feature type="domain" description="Peptide chain release factor" evidence="9">
    <location>
        <begin position="63"/>
        <end position="176"/>
    </location>
</feature>
<dbReference type="FunFam" id="3.30.70.1660:FF:000004">
    <property type="entry name" value="Peptide chain release factor 1"/>
    <property type="match status" value="1"/>
</dbReference>
<dbReference type="InterPro" id="IPR004373">
    <property type="entry name" value="RF-1"/>
</dbReference>
<proteinExistence type="inferred from homology"/>
<dbReference type="InterPro" id="IPR045853">
    <property type="entry name" value="Pep_chain_release_fac_I_sf"/>
</dbReference>
<keyword evidence="4 7" id="KW-0488">Methylation</keyword>
<organism evidence="10 11">
    <name type="scientific">Caldisericum exile</name>
    <dbReference type="NCBI Taxonomy" id="693075"/>
    <lineage>
        <taxon>Bacteria</taxon>
        <taxon>Pseudomonadati</taxon>
        <taxon>Caldisericota/Cryosericota group</taxon>
        <taxon>Caldisericota</taxon>
        <taxon>Caldisericia</taxon>
        <taxon>Caldisericales</taxon>
        <taxon>Caldisericaceae</taxon>
        <taxon>Caldisericum</taxon>
    </lineage>
</organism>
<dbReference type="HAMAP" id="MF_00093">
    <property type="entry name" value="Rel_fac_1"/>
    <property type="match status" value="1"/>
</dbReference>
<dbReference type="Gene3D" id="3.30.70.1660">
    <property type="match status" value="1"/>
</dbReference>
<protein>
    <recommendedName>
        <fullName evidence="7 8">Peptide chain release factor 1</fullName>
        <shortName evidence="7">RF-1</shortName>
    </recommendedName>
</protein>
<evidence type="ECO:0000256" key="8">
    <source>
        <dbReference type="NCBIfam" id="TIGR00019"/>
    </source>
</evidence>
<evidence type="ECO:0000256" key="2">
    <source>
        <dbReference type="ARBA" id="ARBA00004496"/>
    </source>
</evidence>
<reference evidence="10 11" key="1">
    <citation type="submission" date="2018-01" db="EMBL/GenBank/DDBJ databases">
        <title>Metagenomic assembled genomes from two thermal pools in the Uzon Caldera, Kamchatka, Russia.</title>
        <authorList>
            <person name="Wilkins L."/>
            <person name="Ettinger C."/>
        </authorList>
    </citation>
    <scope>NUCLEOTIDE SEQUENCE [LARGE SCALE GENOMIC DNA]</scope>
    <source>
        <strain evidence="10">ARK-10</strain>
    </source>
</reference>
<keyword evidence="6 7" id="KW-0648">Protein biosynthesis</keyword>
<dbReference type="FunFam" id="3.30.160.20:FF:000004">
    <property type="entry name" value="Peptide chain release factor 1"/>
    <property type="match status" value="1"/>
</dbReference>
<accession>A0A2J6X7D6</accession>
<dbReference type="GO" id="GO:0005829">
    <property type="term" value="C:cytosol"/>
    <property type="evidence" value="ECO:0007669"/>
    <property type="project" value="UniProtKB-ARBA"/>
</dbReference>
<comment type="subcellular location">
    <subcellularLocation>
        <location evidence="2 7">Cytoplasm</location>
    </subcellularLocation>
</comment>
<evidence type="ECO:0000256" key="5">
    <source>
        <dbReference type="ARBA" id="ARBA00022490"/>
    </source>
</evidence>
<dbReference type="Pfam" id="PF00472">
    <property type="entry name" value="RF-1"/>
    <property type="match status" value="1"/>
</dbReference>
<keyword evidence="5 7" id="KW-0963">Cytoplasm</keyword>
<comment type="function">
    <text evidence="1 7">Peptide chain release factor 1 directs the termination of translation in response to the peptide chain termination codons UAG and UAA.</text>
</comment>
<dbReference type="PANTHER" id="PTHR43804">
    <property type="entry name" value="LD18447P"/>
    <property type="match status" value="1"/>
</dbReference>
<dbReference type="Gene3D" id="6.10.140.1950">
    <property type="match status" value="1"/>
</dbReference>
<evidence type="ECO:0000256" key="1">
    <source>
        <dbReference type="ARBA" id="ARBA00002986"/>
    </source>
</evidence>
<dbReference type="Gene3D" id="3.30.160.20">
    <property type="match status" value="1"/>
</dbReference>
<dbReference type="GO" id="GO:0016149">
    <property type="term" value="F:translation release factor activity, codon specific"/>
    <property type="evidence" value="ECO:0007669"/>
    <property type="project" value="UniProtKB-UniRule"/>
</dbReference>
<dbReference type="Proteomes" id="UP000236910">
    <property type="component" value="Unassembled WGS sequence"/>
</dbReference>
<dbReference type="FunFam" id="3.30.70.1660:FF:000002">
    <property type="entry name" value="Peptide chain release factor 1"/>
    <property type="match status" value="1"/>
</dbReference>
<dbReference type="PANTHER" id="PTHR43804:SF7">
    <property type="entry name" value="LD18447P"/>
    <property type="match status" value="1"/>
</dbReference>
<dbReference type="InterPro" id="IPR050057">
    <property type="entry name" value="Prokaryotic/Mito_RF"/>
</dbReference>
<comment type="PTM">
    <text evidence="7">Methylated by PrmC. Methylation increases the termination efficiency of RF1.</text>
</comment>
<evidence type="ECO:0000256" key="4">
    <source>
        <dbReference type="ARBA" id="ARBA00022481"/>
    </source>
</evidence>
<dbReference type="SUPFAM" id="SSF75620">
    <property type="entry name" value="Release factor"/>
    <property type="match status" value="1"/>
</dbReference>
<dbReference type="Pfam" id="PF03462">
    <property type="entry name" value="PCRF"/>
    <property type="match status" value="1"/>
</dbReference>